<dbReference type="GO" id="GO:0006886">
    <property type="term" value="P:intracellular protein transport"/>
    <property type="evidence" value="ECO:0007669"/>
    <property type="project" value="TreeGrafter"/>
</dbReference>
<sequence length="298" mass="34583">MAEDRTQSQMSNGNTDDTFERDLEEMLEDGPNSNTNDFVPKTMTHSAHSKFETIKEWSLNTYKCTRQFLSERLGKGSKTVDVEMEGQIEALRDTQRKYSRILLLARAMTNHFYHVVQTQRAMGDTFSELAQKSPELQEEFTTNCESQRALVKNGETLLGALNFFTSSINTLCNKTMEDTLQTVKHYEVARLEYDAYRSDMDYLSQSPKDSAMVQKLDDSRRKFEEHKLKFERLRGDVNIKLKFLEENKVKVMHKQLLLFHNAISAYFSGNEAALENTLKQFNISLKRPNAEKPSWIEQ</sequence>
<dbReference type="GO" id="GO:0005829">
    <property type="term" value="C:cytosol"/>
    <property type="evidence" value="ECO:0007669"/>
    <property type="project" value="UniProtKB-ARBA"/>
</dbReference>
<dbReference type="GO" id="GO:0032588">
    <property type="term" value="C:trans-Golgi network membrane"/>
    <property type="evidence" value="ECO:0007669"/>
    <property type="project" value="UniProtKB-ARBA"/>
</dbReference>
<feature type="domain" description="AH" evidence="7">
    <location>
        <begin position="79"/>
        <end position="279"/>
    </location>
</feature>
<keyword evidence="9" id="KW-1185">Reference proteome</keyword>
<keyword evidence="5" id="KW-0472">Membrane</keyword>
<keyword evidence="3" id="KW-0597">Phosphoprotein</keyword>
<organism evidence="8 9">
    <name type="scientific">Lottia gigantea</name>
    <name type="common">Giant owl limpet</name>
    <dbReference type="NCBI Taxonomy" id="225164"/>
    <lineage>
        <taxon>Eukaryota</taxon>
        <taxon>Metazoa</taxon>
        <taxon>Spiralia</taxon>
        <taxon>Lophotrochozoa</taxon>
        <taxon>Mollusca</taxon>
        <taxon>Gastropoda</taxon>
        <taxon>Patellogastropoda</taxon>
        <taxon>Lottioidea</taxon>
        <taxon>Lottiidae</taxon>
        <taxon>Lottia</taxon>
    </lineage>
</organism>
<dbReference type="OMA" id="AFTSHFY"/>
<evidence type="ECO:0000259" key="7">
    <source>
        <dbReference type="PROSITE" id="PS50870"/>
    </source>
</evidence>
<dbReference type="GO" id="GO:0070273">
    <property type="term" value="F:phosphatidylinositol-4-phosphate binding"/>
    <property type="evidence" value="ECO:0007669"/>
    <property type="project" value="UniProtKB-ARBA"/>
</dbReference>
<dbReference type="AlphaFoldDB" id="V4AYM9"/>
<evidence type="ECO:0000256" key="3">
    <source>
        <dbReference type="ARBA" id="ARBA00022553"/>
    </source>
</evidence>
<evidence type="ECO:0000313" key="8">
    <source>
        <dbReference type="EMBL" id="ESP02738.1"/>
    </source>
</evidence>
<feature type="region of interest" description="Disordered" evidence="6">
    <location>
        <begin position="1"/>
        <end position="21"/>
    </location>
</feature>
<dbReference type="STRING" id="225164.V4AYM9"/>
<dbReference type="InterPro" id="IPR030798">
    <property type="entry name" value="Arfaptin_fam"/>
</dbReference>
<dbReference type="InterPro" id="IPR027267">
    <property type="entry name" value="AH/BAR_dom_sf"/>
</dbReference>
<dbReference type="RefSeq" id="XP_009046622.1">
    <property type="nucleotide sequence ID" value="XM_009048374.1"/>
</dbReference>
<name>V4AYM9_LOTGI</name>
<evidence type="ECO:0000256" key="1">
    <source>
        <dbReference type="ARBA" id="ARBA00004394"/>
    </source>
</evidence>
<dbReference type="GO" id="GO:0019904">
    <property type="term" value="F:protein domain specific binding"/>
    <property type="evidence" value="ECO:0007669"/>
    <property type="project" value="InterPro"/>
</dbReference>
<evidence type="ECO:0000256" key="6">
    <source>
        <dbReference type="SAM" id="MobiDB-lite"/>
    </source>
</evidence>
<dbReference type="FunFam" id="1.20.1270.60:FF:000003">
    <property type="entry name" value="arfaptin-2 isoform X1"/>
    <property type="match status" value="1"/>
</dbReference>
<evidence type="ECO:0000313" key="9">
    <source>
        <dbReference type="Proteomes" id="UP000030746"/>
    </source>
</evidence>
<proteinExistence type="predicted"/>
<evidence type="ECO:0000256" key="5">
    <source>
        <dbReference type="ARBA" id="ARBA00023136"/>
    </source>
</evidence>
<dbReference type="PROSITE" id="PS50870">
    <property type="entry name" value="AH"/>
    <property type="match status" value="1"/>
</dbReference>
<dbReference type="PANTHER" id="PTHR12141">
    <property type="entry name" value="ARFAPTIN-RELATED"/>
    <property type="match status" value="1"/>
</dbReference>
<dbReference type="Proteomes" id="UP000030746">
    <property type="component" value="Unassembled WGS sequence"/>
</dbReference>
<dbReference type="InterPro" id="IPR010504">
    <property type="entry name" value="AH_dom"/>
</dbReference>
<evidence type="ECO:0000256" key="4">
    <source>
        <dbReference type="ARBA" id="ARBA00023034"/>
    </source>
</evidence>
<feature type="compositionally biased region" description="Polar residues" evidence="6">
    <location>
        <begin position="7"/>
        <end position="16"/>
    </location>
</feature>
<dbReference type="Pfam" id="PF06456">
    <property type="entry name" value="Arfaptin"/>
    <property type="match status" value="1"/>
</dbReference>
<dbReference type="PANTHER" id="PTHR12141:SF5">
    <property type="entry name" value="ARFAPTIN"/>
    <property type="match status" value="1"/>
</dbReference>
<comment type="subcellular location">
    <subcellularLocation>
        <location evidence="1">Golgi apparatus membrane</location>
    </subcellularLocation>
    <subcellularLocation>
        <location evidence="2">Golgi apparatus</location>
        <location evidence="2">trans-Golgi network</location>
    </subcellularLocation>
</comment>
<gene>
    <name evidence="8" type="ORF">LOTGIDRAFT_171807</name>
</gene>
<dbReference type="GO" id="GO:0000139">
    <property type="term" value="C:Golgi membrane"/>
    <property type="evidence" value="ECO:0007669"/>
    <property type="project" value="UniProtKB-SubCell"/>
</dbReference>
<keyword evidence="4" id="KW-0333">Golgi apparatus</keyword>
<dbReference type="CTD" id="20241911"/>
<dbReference type="CDD" id="cd07660">
    <property type="entry name" value="BAR_Arfaptin"/>
    <property type="match status" value="1"/>
</dbReference>
<dbReference type="SMART" id="SM01015">
    <property type="entry name" value="Arfaptin"/>
    <property type="match status" value="1"/>
</dbReference>
<dbReference type="KEGG" id="lgi:LOTGIDRAFT_171807"/>
<dbReference type="GO" id="GO:0034315">
    <property type="term" value="P:regulation of Arp2/3 complex-mediated actin nucleation"/>
    <property type="evidence" value="ECO:0007669"/>
    <property type="project" value="TreeGrafter"/>
</dbReference>
<evidence type="ECO:0000256" key="2">
    <source>
        <dbReference type="ARBA" id="ARBA00004601"/>
    </source>
</evidence>
<dbReference type="OrthoDB" id="9994780at2759"/>
<dbReference type="HOGENOM" id="CLU_047975_3_0_1"/>
<accession>V4AYM9</accession>
<reference evidence="8 9" key="1">
    <citation type="journal article" date="2013" name="Nature">
        <title>Insights into bilaterian evolution from three spiralian genomes.</title>
        <authorList>
            <person name="Simakov O."/>
            <person name="Marletaz F."/>
            <person name="Cho S.J."/>
            <person name="Edsinger-Gonzales E."/>
            <person name="Havlak P."/>
            <person name="Hellsten U."/>
            <person name="Kuo D.H."/>
            <person name="Larsson T."/>
            <person name="Lv J."/>
            <person name="Arendt D."/>
            <person name="Savage R."/>
            <person name="Osoegawa K."/>
            <person name="de Jong P."/>
            <person name="Grimwood J."/>
            <person name="Chapman J.A."/>
            <person name="Shapiro H."/>
            <person name="Aerts A."/>
            <person name="Otillar R.P."/>
            <person name="Terry A.Y."/>
            <person name="Boore J.L."/>
            <person name="Grigoriev I.V."/>
            <person name="Lindberg D.R."/>
            <person name="Seaver E.C."/>
            <person name="Weisblat D.A."/>
            <person name="Putnam N.H."/>
            <person name="Rokhsar D.S."/>
        </authorList>
    </citation>
    <scope>NUCLEOTIDE SEQUENCE [LARGE SCALE GENOMIC DNA]</scope>
</reference>
<dbReference type="SUPFAM" id="SSF103657">
    <property type="entry name" value="BAR/IMD domain-like"/>
    <property type="match status" value="1"/>
</dbReference>
<dbReference type="Gene3D" id="1.20.1270.60">
    <property type="entry name" value="Arfaptin homology (AH) domain/BAR domain"/>
    <property type="match status" value="1"/>
</dbReference>
<dbReference type="GeneID" id="20241911"/>
<dbReference type="EMBL" id="KB200130">
    <property type="protein sequence ID" value="ESP02738.1"/>
    <property type="molecule type" value="Genomic_DNA"/>
</dbReference>
<protein>
    <recommendedName>
        <fullName evidence="7">AH domain-containing protein</fullName>
    </recommendedName>
</protein>